<sequence length="97" mass="10438">MGVPTILGIALTVVNSLLLGVLVSVWLTNYRKFGSTMVLGLLGFSVVLLVENVVGLLFFLSSMKMLYSTDPLAGQVALGMRVLELLAISFLTYVSLK</sequence>
<dbReference type="InterPro" id="IPR058349">
    <property type="entry name" value="DUF8036"/>
</dbReference>
<feature type="transmembrane region" description="Helical" evidence="1">
    <location>
        <begin position="72"/>
        <end position="96"/>
    </location>
</feature>
<dbReference type="Pfam" id="PF26119">
    <property type="entry name" value="DUF8036"/>
    <property type="match status" value="1"/>
</dbReference>
<dbReference type="Proteomes" id="UP001596414">
    <property type="component" value="Unassembled WGS sequence"/>
</dbReference>
<name>A0ABD5X5F1_9EURY</name>
<protein>
    <submittedName>
        <fullName evidence="2">Uncharacterized protein</fullName>
    </submittedName>
</protein>
<comment type="caution">
    <text evidence="2">The sequence shown here is derived from an EMBL/GenBank/DDBJ whole genome shotgun (WGS) entry which is preliminary data.</text>
</comment>
<evidence type="ECO:0000256" key="1">
    <source>
        <dbReference type="SAM" id="Phobius"/>
    </source>
</evidence>
<proteinExistence type="predicted"/>
<evidence type="ECO:0000313" key="3">
    <source>
        <dbReference type="Proteomes" id="UP001596414"/>
    </source>
</evidence>
<gene>
    <name evidence="2" type="ORF">ACFQJ7_04380</name>
</gene>
<dbReference type="AlphaFoldDB" id="A0ABD5X5F1"/>
<feature type="transmembrane region" description="Helical" evidence="1">
    <location>
        <begin position="39"/>
        <end position="60"/>
    </location>
</feature>
<reference evidence="2 3" key="1">
    <citation type="journal article" date="2014" name="Int. J. Syst. Evol. Microbiol.">
        <title>Complete genome sequence of Corynebacterium casei LMG S-19264T (=DSM 44701T), isolated from a smear-ripened cheese.</title>
        <authorList>
            <consortium name="US DOE Joint Genome Institute (JGI-PGF)"/>
            <person name="Walter F."/>
            <person name="Albersmeier A."/>
            <person name="Kalinowski J."/>
            <person name="Ruckert C."/>
        </authorList>
    </citation>
    <scope>NUCLEOTIDE SEQUENCE [LARGE SCALE GENOMIC DNA]</scope>
    <source>
        <strain evidence="2 3">CGMCC 4.7215</strain>
    </source>
</reference>
<keyword evidence="1" id="KW-0472">Membrane</keyword>
<keyword evidence="1" id="KW-0812">Transmembrane</keyword>
<dbReference type="EMBL" id="JBHSZQ010000004">
    <property type="protein sequence ID" value="MFC7125277.1"/>
    <property type="molecule type" value="Genomic_DNA"/>
</dbReference>
<keyword evidence="1" id="KW-1133">Transmembrane helix</keyword>
<dbReference type="RefSeq" id="WP_267636273.1">
    <property type="nucleotide sequence ID" value="NZ_JAODIY010000004.1"/>
</dbReference>
<accession>A0ABD5X5F1</accession>
<feature type="transmembrane region" description="Helical" evidence="1">
    <location>
        <begin position="6"/>
        <end position="27"/>
    </location>
</feature>
<organism evidence="2 3">
    <name type="scientific">Halovenus rubra</name>
    <dbReference type="NCBI Taxonomy" id="869890"/>
    <lineage>
        <taxon>Archaea</taxon>
        <taxon>Methanobacteriati</taxon>
        <taxon>Methanobacteriota</taxon>
        <taxon>Stenosarchaea group</taxon>
        <taxon>Halobacteria</taxon>
        <taxon>Halobacteriales</taxon>
        <taxon>Haloarculaceae</taxon>
        <taxon>Halovenus</taxon>
    </lineage>
</organism>
<evidence type="ECO:0000313" key="2">
    <source>
        <dbReference type="EMBL" id="MFC7125277.1"/>
    </source>
</evidence>